<dbReference type="GO" id="GO:0050839">
    <property type="term" value="F:cell adhesion molecule binding"/>
    <property type="evidence" value="ECO:0007669"/>
    <property type="project" value="TreeGrafter"/>
</dbReference>
<dbReference type="InterPro" id="IPR000782">
    <property type="entry name" value="FAS1_domain"/>
</dbReference>
<dbReference type="PROSITE" id="PS50213">
    <property type="entry name" value="FAS1"/>
    <property type="match status" value="4"/>
</dbReference>
<keyword evidence="3" id="KW-1185">Reference proteome</keyword>
<accession>A0A6I8U2Y9</accession>
<dbReference type="InParanoid" id="A0A6I8U2Y9"/>
<dbReference type="GO" id="GO:0031012">
    <property type="term" value="C:extracellular matrix"/>
    <property type="evidence" value="ECO:0007669"/>
    <property type="project" value="TreeGrafter"/>
</dbReference>
<sequence>MKISSKWFSGGGGGGLTGSTTTACAALLLMVLTTMMTPMVASRTPIAMTLEEHISNDPDLSQFFDLIERNPIASSNLKLRSLTIFAPTNQAFQRYLGNKTLVQYHMSNVATTLEQLGPTITSDYDGNPPIYVTRKRQPNGSEDVYVNNAKIIRSRSNVQLSNQYGKKQVLHIIDDVLTPLTVNPSTSFEIYNPDAYQFILHAENMDISQHRIRSFRHKMTMAKKEDIYRAVGGHTFLIPVEEGFKPPPRPDMIDRKVIDGHVIPNRVIFTAPAPLDDPLETLAFEDNLKVTVTFFKQGDGKNAKVYVRSNTVIGDSKHASGAVLAEIVKANIPVRNGVVHLIHRPLMVVDTTVLQFLEHFKTHDIDSHETDDEYLGKPRKEKEDGPLFKFYELIADYAPDFFKTMSNLQQMTLFAPSNEALSHPIVNNFIRNCTNFTKGLDGNDHPCGSREKLREILNLHLVRDSITTDKIRKNNQNQIYQVPTGADKKFLYFNIITNRYDHNQTITVEGGGVNATIILSDIAATNGYLHIIDRVLGIPYMTVQEKIETDPMLNLTYQFGRLNHFNEQLNKTTKRFTYFIPRDKAWMQWFHDHQGANLNDFLFDRDQSRSVLERHLVVADRVFTMTDLKNMSNDSLILPTVGPHNLQIRVKEEDRTFIFVKSHRMTLGTAEDDYSSSLQSGFFIQWRETNKWIPVFRPDVECTNGVIHVIDAPLVRDHDITTSGSSSSSISSFVTTMVITVANTVLLAALAFL</sequence>
<dbReference type="PROSITE" id="PS51257">
    <property type="entry name" value="PROKAR_LIPOPROTEIN"/>
    <property type="match status" value="1"/>
</dbReference>
<dbReference type="SUPFAM" id="SSF82153">
    <property type="entry name" value="FAS1 domain"/>
    <property type="match status" value="4"/>
</dbReference>
<feature type="domain" description="FAS1" evidence="1">
    <location>
        <begin position="374"/>
        <end position="536"/>
    </location>
</feature>
<dbReference type="Gene3D" id="2.30.180.10">
    <property type="entry name" value="FAS1 domain"/>
    <property type="match status" value="4"/>
</dbReference>
<feature type="domain" description="FAS1" evidence="1">
    <location>
        <begin position="540"/>
        <end position="714"/>
    </location>
</feature>
<protein>
    <recommendedName>
        <fullName evidence="1">FAS1 domain-containing protein</fullName>
    </recommendedName>
</protein>
<reference evidence="2 3" key="1">
    <citation type="submission" date="2017-06" db="EMBL/GenBank/DDBJ databases">
        <title>Aedes aegypti genome working group (AGWG) sequencing and assembly.</title>
        <authorList>
            <consortium name="Aedes aegypti Genome Working Group (AGWG)"/>
            <person name="Matthews B.J."/>
        </authorList>
    </citation>
    <scope>NUCLEOTIDE SEQUENCE [LARGE SCALE GENOMIC DNA]</scope>
    <source>
        <strain evidence="2 3">LVP_AGWG</strain>
    </source>
</reference>
<dbReference type="GO" id="GO:0005615">
    <property type="term" value="C:extracellular space"/>
    <property type="evidence" value="ECO:0007669"/>
    <property type="project" value="TreeGrafter"/>
</dbReference>
<dbReference type="PANTHER" id="PTHR10900:SF80">
    <property type="entry name" value="FASCICLIN-1"/>
    <property type="match status" value="1"/>
</dbReference>
<name>A0A6I8U2Y9_AEDAE</name>
<dbReference type="EnsemblMetazoa" id="AAEL021618-RB">
    <property type="protein sequence ID" value="AAEL021618-PB"/>
    <property type="gene ID" value="AAEL021618"/>
</dbReference>
<dbReference type="AlphaFoldDB" id="A0A6I8U2Y9"/>
<reference evidence="2" key="2">
    <citation type="submission" date="2020-05" db="UniProtKB">
        <authorList>
            <consortium name="EnsemblMetazoa"/>
        </authorList>
    </citation>
    <scope>IDENTIFICATION</scope>
    <source>
        <strain evidence="2">LVP_AGWG</strain>
    </source>
</reference>
<evidence type="ECO:0000313" key="2">
    <source>
        <dbReference type="EnsemblMetazoa" id="AAEL021618-PB"/>
    </source>
</evidence>
<feature type="domain" description="FAS1" evidence="1">
    <location>
        <begin position="47"/>
        <end position="177"/>
    </location>
</feature>
<dbReference type="Pfam" id="PF02469">
    <property type="entry name" value="Fasciclin"/>
    <property type="match status" value="3"/>
</dbReference>
<gene>
    <name evidence="2" type="primary">5576900</name>
</gene>
<evidence type="ECO:0000313" key="3">
    <source>
        <dbReference type="Proteomes" id="UP000008820"/>
    </source>
</evidence>
<dbReference type="InterPro" id="IPR036378">
    <property type="entry name" value="FAS1_dom_sf"/>
</dbReference>
<evidence type="ECO:0000259" key="1">
    <source>
        <dbReference type="PROSITE" id="PS50213"/>
    </source>
</evidence>
<dbReference type="SMART" id="SM00554">
    <property type="entry name" value="FAS1"/>
    <property type="match status" value="4"/>
</dbReference>
<dbReference type="FunFam" id="2.30.180.10:FF:000039">
    <property type="entry name" value="Fasciclin 1, isoform F"/>
    <property type="match status" value="1"/>
</dbReference>
<organism evidence="2 3">
    <name type="scientific">Aedes aegypti</name>
    <name type="common">Yellowfever mosquito</name>
    <name type="synonym">Culex aegypti</name>
    <dbReference type="NCBI Taxonomy" id="7159"/>
    <lineage>
        <taxon>Eukaryota</taxon>
        <taxon>Metazoa</taxon>
        <taxon>Ecdysozoa</taxon>
        <taxon>Arthropoda</taxon>
        <taxon>Hexapoda</taxon>
        <taxon>Insecta</taxon>
        <taxon>Pterygota</taxon>
        <taxon>Neoptera</taxon>
        <taxon>Endopterygota</taxon>
        <taxon>Diptera</taxon>
        <taxon>Nematocera</taxon>
        <taxon>Culicoidea</taxon>
        <taxon>Culicidae</taxon>
        <taxon>Culicinae</taxon>
        <taxon>Aedini</taxon>
        <taxon>Aedes</taxon>
        <taxon>Stegomyia</taxon>
    </lineage>
</organism>
<dbReference type="Proteomes" id="UP000008820">
    <property type="component" value="Chromosome 1"/>
</dbReference>
<dbReference type="InterPro" id="IPR050904">
    <property type="entry name" value="Adhesion/Biosynth-related"/>
</dbReference>
<dbReference type="GO" id="GO:0007155">
    <property type="term" value="P:cell adhesion"/>
    <property type="evidence" value="ECO:0007669"/>
    <property type="project" value="TreeGrafter"/>
</dbReference>
<dbReference type="FunCoup" id="A0A6I8U2Y9">
    <property type="interactions" value="67"/>
</dbReference>
<dbReference type="OrthoDB" id="7700931at2759"/>
<feature type="domain" description="FAS1" evidence="1">
    <location>
        <begin position="192"/>
        <end position="346"/>
    </location>
</feature>
<dbReference type="GO" id="GO:0030198">
    <property type="term" value="P:extracellular matrix organization"/>
    <property type="evidence" value="ECO:0007669"/>
    <property type="project" value="TreeGrafter"/>
</dbReference>
<dbReference type="PANTHER" id="PTHR10900">
    <property type="entry name" value="PERIOSTIN-RELATED"/>
    <property type="match status" value="1"/>
</dbReference>
<proteinExistence type="predicted"/>